<evidence type="ECO:0000313" key="3">
    <source>
        <dbReference type="Proteomes" id="UP000391919"/>
    </source>
</evidence>
<reference evidence="2 3" key="1">
    <citation type="submission" date="2019-09" db="EMBL/GenBank/DDBJ databases">
        <title>Draft genome sequence of Bacillus sp. JC-7.</title>
        <authorList>
            <person name="Tanaka N."/>
            <person name="Shiwa Y."/>
            <person name="Fujita N."/>
            <person name="Tanasupawat S."/>
        </authorList>
    </citation>
    <scope>NUCLEOTIDE SEQUENCE [LARGE SCALE GENOMIC DNA]</scope>
    <source>
        <strain evidence="2 3">JC-7</strain>
    </source>
</reference>
<keyword evidence="1" id="KW-0472">Membrane</keyword>
<proteinExistence type="predicted"/>
<sequence length="67" mass="7327">MVAGHPFHEIDTFIVSVNISFFFTTYYTISVPNWRGVIPMQTFGFIGKVAIVTGGGGGIGRSMLKTR</sequence>
<dbReference type="Proteomes" id="UP000391919">
    <property type="component" value="Unassembled WGS sequence"/>
</dbReference>
<keyword evidence="1" id="KW-1133">Transmembrane helix</keyword>
<organism evidence="2 3">
    <name type="scientific">Weizmannia acidilactici</name>
    <dbReference type="NCBI Taxonomy" id="2607726"/>
    <lineage>
        <taxon>Bacteria</taxon>
        <taxon>Bacillati</taxon>
        <taxon>Bacillota</taxon>
        <taxon>Bacilli</taxon>
        <taxon>Bacillales</taxon>
        <taxon>Bacillaceae</taxon>
        <taxon>Heyndrickxia</taxon>
    </lineage>
</organism>
<dbReference type="AlphaFoldDB" id="A0A5J4JH59"/>
<evidence type="ECO:0000256" key="1">
    <source>
        <dbReference type="SAM" id="Phobius"/>
    </source>
</evidence>
<dbReference type="EMBL" id="BKZQ01000012">
    <property type="protein sequence ID" value="GER69850.1"/>
    <property type="molecule type" value="Genomic_DNA"/>
</dbReference>
<name>A0A5J4JH59_9BACI</name>
<keyword evidence="3" id="KW-1185">Reference proteome</keyword>
<dbReference type="SUPFAM" id="SSF51735">
    <property type="entry name" value="NAD(P)-binding Rossmann-fold domains"/>
    <property type="match status" value="1"/>
</dbReference>
<feature type="transmembrane region" description="Helical" evidence="1">
    <location>
        <begin position="41"/>
        <end position="60"/>
    </location>
</feature>
<keyword evidence="1" id="KW-0812">Transmembrane</keyword>
<evidence type="ECO:0000313" key="2">
    <source>
        <dbReference type="EMBL" id="GER69850.1"/>
    </source>
</evidence>
<gene>
    <name evidence="2" type="ORF">BpJC7_11530</name>
</gene>
<dbReference type="InterPro" id="IPR036291">
    <property type="entry name" value="NAD(P)-bd_dom_sf"/>
</dbReference>
<comment type="caution">
    <text evidence="2">The sequence shown here is derived from an EMBL/GenBank/DDBJ whole genome shotgun (WGS) entry which is preliminary data.</text>
</comment>
<protein>
    <submittedName>
        <fullName evidence="2">Uncharacterized protein</fullName>
    </submittedName>
</protein>
<feature type="transmembrane region" description="Helical" evidence="1">
    <location>
        <begin position="12"/>
        <end position="29"/>
    </location>
</feature>
<accession>A0A5J4JH59</accession>